<comment type="caution">
    <text evidence="2">The sequence shown here is derived from an EMBL/GenBank/DDBJ whole genome shotgun (WGS) entry which is preliminary data.</text>
</comment>
<evidence type="ECO:0000256" key="1">
    <source>
        <dbReference type="SAM" id="MobiDB-lite"/>
    </source>
</evidence>
<dbReference type="GO" id="GO:0048018">
    <property type="term" value="F:receptor ligand activity"/>
    <property type="evidence" value="ECO:0007669"/>
    <property type="project" value="InterPro"/>
</dbReference>
<evidence type="ECO:0000313" key="2">
    <source>
        <dbReference type="EMBL" id="GIX88653.1"/>
    </source>
</evidence>
<dbReference type="Proteomes" id="UP001054945">
    <property type="component" value="Unassembled WGS sequence"/>
</dbReference>
<dbReference type="GO" id="GO:0005154">
    <property type="term" value="F:epidermal growth factor receptor binding"/>
    <property type="evidence" value="ECO:0007669"/>
    <property type="project" value="InterPro"/>
</dbReference>
<dbReference type="InterPro" id="IPR043403">
    <property type="entry name" value="Gurken/Spitz"/>
</dbReference>
<dbReference type="SUPFAM" id="SSF57196">
    <property type="entry name" value="EGF/Laminin"/>
    <property type="match status" value="1"/>
</dbReference>
<dbReference type="PANTHER" id="PTHR12332">
    <property type="entry name" value="KEREN-RELATED"/>
    <property type="match status" value="1"/>
</dbReference>
<dbReference type="Gene3D" id="2.10.25.10">
    <property type="entry name" value="Laminin"/>
    <property type="match status" value="1"/>
</dbReference>
<feature type="region of interest" description="Disordered" evidence="1">
    <location>
        <begin position="187"/>
        <end position="208"/>
    </location>
</feature>
<dbReference type="PANTHER" id="PTHR12332:SF1">
    <property type="entry name" value="KEREN-RELATED"/>
    <property type="match status" value="1"/>
</dbReference>
<reference evidence="2 3" key="1">
    <citation type="submission" date="2021-06" db="EMBL/GenBank/DDBJ databases">
        <title>Caerostris extrusa draft genome.</title>
        <authorList>
            <person name="Kono N."/>
            <person name="Arakawa K."/>
        </authorList>
    </citation>
    <scope>NUCLEOTIDE SEQUENCE [LARGE SCALE GENOMIC DNA]</scope>
</reference>
<dbReference type="GO" id="GO:0007173">
    <property type="term" value="P:epidermal growth factor receptor signaling pathway"/>
    <property type="evidence" value="ECO:0007669"/>
    <property type="project" value="InterPro"/>
</dbReference>
<sequence>MTTRWPASYDEPPAYPRGPSDVSIREAVTSIRRVPFLLTPQDTTELTLGLTNAQERPPPNSSACCSSRSTPKPRPTIATARPNVTFETYACPEAYAKWYCLNGATCFAIKIRDSILYSALECADGFMGQRCEFKDLDGSYLRNQQRERDSKSGHSWWIANSNLNHSLLLSHLLSNDAVAEEVRRLLSGSGTGEDSETSTTTVSSHDSEEQADCKNYSNTWFISLILRWRRLFSKDLQSLTTPHKRQVAIVSQSPYLEHCNLQEHFCPERQGHYCCPNRQEHFYLNKQEHSYSHRPEHSHRH</sequence>
<proteinExistence type="predicted"/>
<dbReference type="EMBL" id="BPLR01003790">
    <property type="protein sequence ID" value="GIX88653.1"/>
    <property type="molecule type" value="Genomic_DNA"/>
</dbReference>
<feature type="region of interest" description="Disordered" evidence="1">
    <location>
        <begin position="51"/>
        <end position="78"/>
    </location>
</feature>
<feature type="compositionally biased region" description="Polar residues" evidence="1">
    <location>
        <begin position="61"/>
        <end position="70"/>
    </location>
</feature>
<gene>
    <name evidence="2" type="primary">spi</name>
    <name evidence="2" type="ORF">CEXT_2651</name>
</gene>
<keyword evidence="3" id="KW-1185">Reference proteome</keyword>
<dbReference type="AlphaFoldDB" id="A0AAV4NY31"/>
<feature type="region of interest" description="Disordered" evidence="1">
    <location>
        <begin position="1"/>
        <end position="20"/>
    </location>
</feature>
<accession>A0AAV4NY31</accession>
<name>A0AAV4NY31_CAEEX</name>
<evidence type="ECO:0000313" key="3">
    <source>
        <dbReference type="Proteomes" id="UP001054945"/>
    </source>
</evidence>
<organism evidence="2 3">
    <name type="scientific">Caerostris extrusa</name>
    <name type="common">Bark spider</name>
    <name type="synonym">Caerostris bankana</name>
    <dbReference type="NCBI Taxonomy" id="172846"/>
    <lineage>
        <taxon>Eukaryota</taxon>
        <taxon>Metazoa</taxon>
        <taxon>Ecdysozoa</taxon>
        <taxon>Arthropoda</taxon>
        <taxon>Chelicerata</taxon>
        <taxon>Arachnida</taxon>
        <taxon>Araneae</taxon>
        <taxon>Araneomorphae</taxon>
        <taxon>Entelegynae</taxon>
        <taxon>Araneoidea</taxon>
        <taxon>Araneidae</taxon>
        <taxon>Caerostris</taxon>
    </lineage>
</organism>
<protein>
    <submittedName>
        <fullName evidence="2">Protein spitz</fullName>
    </submittedName>
</protein>